<proteinExistence type="inferred from homology"/>
<keyword evidence="1 2" id="KW-0238">DNA-binding</keyword>
<comment type="caution">
    <text evidence="5">The sequence shown here is derived from an EMBL/GenBank/DDBJ whole genome shotgun (WGS) entry which is preliminary data.</text>
</comment>
<dbReference type="HAMAP" id="MF_00984">
    <property type="entry name" value="SSB"/>
    <property type="match status" value="1"/>
</dbReference>
<evidence type="ECO:0000313" key="5">
    <source>
        <dbReference type="EMBL" id="MBW7570095.1"/>
    </source>
</evidence>
<dbReference type="SUPFAM" id="SSF50249">
    <property type="entry name" value="Nucleic acid-binding proteins"/>
    <property type="match status" value="1"/>
</dbReference>
<dbReference type="InterPro" id="IPR012340">
    <property type="entry name" value="NA-bd_OB-fold"/>
</dbReference>
<dbReference type="EMBL" id="JAGFNY010000010">
    <property type="protein sequence ID" value="MBW7570095.1"/>
    <property type="molecule type" value="Genomic_DNA"/>
</dbReference>
<dbReference type="Pfam" id="PF00436">
    <property type="entry name" value="SSB"/>
    <property type="match status" value="1"/>
</dbReference>
<evidence type="ECO:0000256" key="3">
    <source>
        <dbReference type="RuleBase" id="RU000524"/>
    </source>
</evidence>
<feature type="compositionally biased region" description="Polar residues" evidence="4">
    <location>
        <begin position="153"/>
        <end position="215"/>
    </location>
</feature>
<dbReference type="CDD" id="cd04496">
    <property type="entry name" value="SSB_OBF"/>
    <property type="match status" value="1"/>
</dbReference>
<feature type="compositionally biased region" description="Low complexity" evidence="4">
    <location>
        <begin position="140"/>
        <end position="152"/>
    </location>
</feature>
<dbReference type="RefSeq" id="WP_219937315.1">
    <property type="nucleotide sequence ID" value="NZ_JAGFNY010000010.1"/>
</dbReference>
<organism evidence="5 6">
    <name type="scientific">Succinivibrio faecicola</name>
    <dbReference type="NCBI Taxonomy" id="2820300"/>
    <lineage>
        <taxon>Bacteria</taxon>
        <taxon>Pseudomonadati</taxon>
        <taxon>Pseudomonadota</taxon>
        <taxon>Gammaproteobacteria</taxon>
        <taxon>Aeromonadales</taxon>
        <taxon>Succinivibrionaceae</taxon>
        <taxon>Succinivibrio</taxon>
    </lineage>
</organism>
<evidence type="ECO:0000256" key="4">
    <source>
        <dbReference type="SAM" id="MobiDB-lite"/>
    </source>
</evidence>
<dbReference type="PANTHER" id="PTHR10302">
    <property type="entry name" value="SINGLE-STRANDED DNA-BINDING PROTEIN"/>
    <property type="match status" value="1"/>
</dbReference>
<accession>A0ABS7DGU6</accession>
<dbReference type="PROSITE" id="PS50935">
    <property type="entry name" value="SSB"/>
    <property type="match status" value="1"/>
</dbReference>
<feature type="compositionally biased region" description="Polar residues" evidence="4">
    <location>
        <begin position="125"/>
        <end position="139"/>
    </location>
</feature>
<dbReference type="InterPro" id="IPR011344">
    <property type="entry name" value="ssDNA-bd"/>
</dbReference>
<dbReference type="Gene3D" id="2.40.50.140">
    <property type="entry name" value="Nucleic acid-binding proteins"/>
    <property type="match status" value="1"/>
</dbReference>
<comment type="subunit">
    <text evidence="2">Homotetramer.</text>
</comment>
<comment type="caution">
    <text evidence="2">Lacks conserved residue(s) required for the propagation of feature annotation.</text>
</comment>
<keyword evidence="6" id="KW-1185">Reference proteome</keyword>
<dbReference type="PANTHER" id="PTHR10302:SF27">
    <property type="entry name" value="SINGLE-STRANDED DNA-BINDING PROTEIN"/>
    <property type="match status" value="1"/>
</dbReference>
<feature type="region of interest" description="Disordered" evidence="4">
    <location>
        <begin position="116"/>
        <end position="224"/>
    </location>
</feature>
<gene>
    <name evidence="5" type="primary">ssb</name>
    <name evidence="5" type="ORF">J5V48_04215</name>
</gene>
<dbReference type="NCBIfam" id="TIGR00621">
    <property type="entry name" value="ssb"/>
    <property type="match status" value="1"/>
</dbReference>
<dbReference type="Proteomes" id="UP000731465">
    <property type="component" value="Unassembled WGS sequence"/>
</dbReference>
<name>A0ABS7DGU6_9GAMM</name>
<sequence length="224" mass="24725">MAGGFNRVTLIGNLGDEPQVRPSQSGTTVATITLAINEYRRDQNGNKTESTEWVRVVAFGKNAEIIGQYLHKGSQVHIEGKLRTRSYDDKDGNKRYITEVVCDPAGLLMLGSKAPREESYDMPQGNPSFQPQQSNTYASNQNGNYGQFGQNNSHGFQINQNPQTTMFNQNQGVNNSFNQSMTSRPQNGYASTSVSSPYPGSQNNSFTPNPDNDISVQDDNELPF</sequence>
<evidence type="ECO:0000256" key="1">
    <source>
        <dbReference type="ARBA" id="ARBA00023125"/>
    </source>
</evidence>
<reference evidence="5 6" key="1">
    <citation type="submission" date="2021-03" db="EMBL/GenBank/DDBJ databases">
        <title>Succinivibrio sp. nov. isolated from feces of cow.</title>
        <authorList>
            <person name="Choi J.-Y."/>
        </authorList>
    </citation>
    <scope>NUCLEOTIDE SEQUENCE [LARGE SCALE GENOMIC DNA]</scope>
    <source>
        <strain evidence="5 6">AGMB01872</strain>
    </source>
</reference>
<dbReference type="GO" id="GO:0003677">
    <property type="term" value="F:DNA binding"/>
    <property type="evidence" value="ECO:0007669"/>
    <property type="project" value="UniProtKB-KW"/>
</dbReference>
<evidence type="ECO:0000313" key="6">
    <source>
        <dbReference type="Proteomes" id="UP000731465"/>
    </source>
</evidence>
<dbReference type="InterPro" id="IPR000424">
    <property type="entry name" value="Primosome_PriB/ssb"/>
</dbReference>
<protein>
    <recommendedName>
        <fullName evidence="2 3">Single-stranded DNA-binding protein</fullName>
        <shortName evidence="2">SSB</shortName>
    </recommendedName>
</protein>
<evidence type="ECO:0000256" key="2">
    <source>
        <dbReference type="HAMAP-Rule" id="MF_00984"/>
    </source>
</evidence>